<comment type="similarity">
    <text evidence="7">Belongs to the fluoride channel Fluc/FEX (TC 1.A.43) family.</text>
</comment>
<feature type="transmembrane region" description="Helical" evidence="10">
    <location>
        <begin position="263"/>
        <end position="285"/>
    </location>
</feature>
<feature type="transmembrane region" description="Helical" evidence="10">
    <location>
        <begin position="334"/>
        <end position="354"/>
    </location>
</feature>
<evidence type="ECO:0000256" key="2">
    <source>
        <dbReference type="ARBA" id="ARBA00004651"/>
    </source>
</evidence>
<comment type="catalytic activity">
    <reaction evidence="8">
        <text>fluoride(in) = fluoride(out)</text>
        <dbReference type="Rhea" id="RHEA:76159"/>
        <dbReference type="ChEBI" id="CHEBI:17051"/>
    </reaction>
    <physiologicalReaction direction="left-to-right" evidence="8">
        <dbReference type="Rhea" id="RHEA:76160"/>
    </physiologicalReaction>
</comment>
<evidence type="ECO:0000256" key="1">
    <source>
        <dbReference type="ARBA" id="ARBA00002598"/>
    </source>
</evidence>
<feature type="region of interest" description="Disordered" evidence="9">
    <location>
        <begin position="28"/>
        <end position="59"/>
    </location>
</feature>
<keyword evidence="3" id="KW-1003">Cell membrane</keyword>
<dbReference type="PANTHER" id="PTHR28259">
    <property type="entry name" value="FLUORIDE EXPORT PROTEIN 1-RELATED"/>
    <property type="match status" value="1"/>
</dbReference>
<dbReference type="AlphaFoldDB" id="A0A9W9R552"/>
<name>A0A9W9R552_PENBR</name>
<reference evidence="11" key="1">
    <citation type="submission" date="2022-12" db="EMBL/GenBank/DDBJ databases">
        <authorList>
            <person name="Petersen C."/>
        </authorList>
    </citation>
    <scope>NUCLEOTIDE SEQUENCE</scope>
    <source>
        <strain evidence="11">IBT 35673</strain>
    </source>
</reference>
<evidence type="ECO:0000256" key="10">
    <source>
        <dbReference type="SAM" id="Phobius"/>
    </source>
</evidence>
<feature type="transmembrane region" description="Helical" evidence="10">
    <location>
        <begin position="406"/>
        <end position="428"/>
    </location>
</feature>
<feature type="transmembrane region" description="Helical" evidence="10">
    <location>
        <begin position="160"/>
        <end position="181"/>
    </location>
</feature>
<feature type="transmembrane region" description="Helical" evidence="10">
    <location>
        <begin position="305"/>
        <end position="322"/>
    </location>
</feature>
<dbReference type="GO" id="GO:0005886">
    <property type="term" value="C:plasma membrane"/>
    <property type="evidence" value="ECO:0007669"/>
    <property type="project" value="UniProtKB-SubCell"/>
</dbReference>
<dbReference type="Proteomes" id="UP001147695">
    <property type="component" value="Unassembled WGS sequence"/>
</dbReference>
<evidence type="ECO:0000256" key="6">
    <source>
        <dbReference type="ARBA" id="ARBA00023136"/>
    </source>
</evidence>
<organism evidence="11 12">
    <name type="scientific">Penicillium brevicompactum</name>
    <dbReference type="NCBI Taxonomy" id="5074"/>
    <lineage>
        <taxon>Eukaryota</taxon>
        <taxon>Fungi</taxon>
        <taxon>Dikarya</taxon>
        <taxon>Ascomycota</taxon>
        <taxon>Pezizomycotina</taxon>
        <taxon>Eurotiomycetes</taxon>
        <taxon>Eurotiomycetidae</taxon>
        <taxon>Eurotiales</taxon>
        <taxon>Aspergillaceae</taxon>
        <taxon>Penicillium</taxon>
    </lineage>
</organism>
<keyword evidence="4 10" id="KW-0812">Transmembrane</keyword>
<feature type="transmembrane region" description="Helical" evidence="10">
    <location>
        <begin position="219"/>
        <end position="242"/>
    </location>
</feature>
<feature type="compositionally biased region" description="Basic and acidic residues" evidence="9">
    <location>
        <begin position="38"/>
        <end position="59"/>
    </location>
</feature>
<dbReference type="InterPro" id="IPR003691">
    <property type="entry name" value="FluC"/>
</dbReference>
<keyword evidence="5 10" id="KW-1133">Transmembrane helix</keyword>
<proteinExistence type="inferred from homology"/>
<gene>
    <name evidence="11" type="ORF">N7452_002029</name>
</gene>
<accession>A0A9W9R552</accession>
<dbReference type="Pfam" id="PF02537">
    <property type="entry name" value="CRCB"/>
    <property type="match status" value="2"/>
</dbReference>
<evidence type="ECO:0000256" key="4">
    <source>
        <dbReference type="ARBA" id="ARBA00022692"/>
    </source>
</evidence>
<dbReference type="EMBL" id="JAPZBQ010000001">
    <property type="protein sequence ID" value="KAJ5353055.1"/>
    <property type="molecule type" value="Genomic_DNA"/>
</dbReference>
<evidence type="ECO:0000313" key="11">
    <source>
        <dbReference type="EMBL" id="KAJ5353055.1"/>
    </source>
</evidence>
<feature type="transmembrane region" description="Helical" evidence="10">
    <location>
        <begin position="99"/>
        <end position="122"/>
    </location>
</feature>
<protein>
    <submittedName>
        <fullName evidence="11">Uncharacterized protein</fullName>
    </submittedName>
</protein>
<dbReference type="PANTHER" id="PTHR28259:SF1">
    <property type="entry name" value="FLUORIDE EXPORT PROTEIN 1-RELATED"/>
    <property type="match status" value="1"/>
</dbReference>
<evidence type="ECO:0000256" key="5">
    <source>
        <dbReference type="ARBA" id="ARBA00022989"/>
    </source>
</evidence>
<evidence type="ECO:0000313" key="12">
    <source>
        <dbReference type="Proteomes" id="UP001147695"/>
    </source>
</evidence>
<comment type="function">
    <text evidence="1">Fluoride channel required for the rapid expulsion of cytoplasmic fluoride.</text>
</comment>
<evidence type="ECO:0000256" key="8">
    <source>
        <dbReference type="ARBA" id="ARBA00035585"/>
    </source>
</evidence>
<evidence type="ECO:0000256" key="7">
    <source>
        <dbReference type="ARBA" id="ARBA00035120"/>
    </source>
</evidence>
<evidence type="ECO:0000256" key="9">
    <source>
        <dbReference type="SAM" id="MobiDB-lite"/>
    </source>
</evidence>
<feature type="transmembrane region" description="Helical" evidence="10">
    <location>
        <begin position="374"/>
        <end position="394"/>
    </location>
</feature>
<comment type="subcellular location">
    <subcellularLocation>
        <location evidence="2">Cell membrane</location>
        <topology evidence="2">Multi-pass membrane protein</topology>
    </subcellularLocation>
</comment>
<reference evidence="11" key="2">
    <citation type="journal article" date="2023" name="IMA Fungus">
        <title>Comparative genomic study of the Penicillium genus elucidates a diverse pangenome and 15 lateral gene transfer events.</title>
        <authorList>
            <person name="Petersen C."/>
            <person name="Sorensen T."/>
            <person name="Nielsen M.R."/>
            <person name="Sondergaard T.E."/>
            <person name="Sorensen J.L."/>
            <person name="Fitzpatrick D.A."/>
            <person name="Frisvad J.C."/>
            <person name="Nielsen K.L."/>
        </authorList>
    </citation>
    <scope>NUCLEOTIDE SEQUENCE</scope>
    <source>
        <strain evidence="11">IBT 35673</strain>
    </source>
</reference>
<dbReference type="GO" id="GO:1903425">
    <property type="term" value="F:fluoride transmembrane transporter activity"/>
    <property type="evidence" value="ECO:0007669"/>
    <property type="project" value="TreeGrafter"/>
</dbReference>
<evidence type="ECO:0000256" key="3">
    <source>
        <dbReference type="ARBA" id="ARBA00022475"/>
    </source>
</evidence>
<keyword evidence="6 10" id="KW-0472">Membrane</keyword>
<sequence length="440" mass="47884">MSDSQANLDEIAAPAPIHDLSELPLGRHNYLESSDSNRNQDENLRPEERQDERKFQDSRVESEYHSSKIWRNIHIISHLTLFSFIGTLLRIVIECLTFYPGAPINTSVLWANFGGSLIMGFLSEGKNLFPIDNLDARKIDLERNETTQQRKPPSQHKDTIPLYIGLTTGFCGSLTSFSTFIRDVFLATVNSLPLPLGRYPDLSLFTSPPAEAKAPNGGFSFMAILAVLLTEIGLSLAGLFIGGHLAIGISPWTPSISLKVLRVLNHLVLVLAILAWVAVICLVVLLPNYGEGSTIWSAELWRGPVLFSLVFSPLGCLARFFLSLNLNGKIPSFPLGTFASNIFGTMVLGMAYSLQHASIGGSALGGGSIIGCQVLQGIMDGFCGCLTTVSTWVLELSGLRRRHAYVYGAISVIVAFCALIVEIGSLTWTLGLTTPVCFAH</sequence>
<comment type="caution">
    <text evidence="11">The sequence shown here is derived from an EMBL/GenBank/DDBJ whole genome shotgun (WGS) entry which is preliminary data.</text>
</comment>
<feature type="transmembrane region" description="Helical" evidence="10">
    <location>
        <begin position="75"/>
        <end position="93"/>
    </location>
</feature>